<evidence type="ECO:0000256" key="1">
    <source>
        <dbReference type="SAM" id="Coils"/>
    </source>
</evidence>
<reference evidence="3" key="1">
    <citation type="submission" date="2021-06" db="EMBL/GenBank/DDBJ databases">
        <authorList>
            <person name="Kallberg Y."/>
            <person name="Tangrot J."/>
            <person name="Rosling A."/>
        </authorList>
    </citation>
    <scope>NUCLEOTIDE SEQUENCE</scope>
    <source>
        <strain evidence="3">FL130A</strain>
    </source>
</reference>
<keyword evidence="4" id="KW-1185">Reference proteome</keyword>
<feature type="coiled-coil region" evidence="1">
    <location>
        <begin position="2"/>
        <end position="91"/>
    </location>
</feature>
<dbReference type="EMBL" id="CAJVPS010055370">
    <property type="protein sequence ID" value="CAG8775500.1"/>
    <property type="molecule type" value="Genomic_DNA"/>
</dbReference>
<gene>
    <name evidence="3" type="ORF">ALEPTO_LOCUS14378</name>
</gene>
<feature type="domain" description="Hook C-terminal" evidence="2">
    <location>
        <begin position="3"/>
        <end position="103"/>
    </location>
</feature>
<dbReference type="GO" id="GO:0008017">
    <property type="term" value="F:microtubule binding"/>
    <property type="evidence" value="ECO:0007669"/>
    <property type="project" value="InterPro"/>
</dbReference>
<evidence type="ECO:0000313" key="3">
    <source>
        <dbReference type="EMBL" id="CAG8775500.1"/>
    </source>
</evidence>
<accession>A0A9N9JED4</accession>
<keyword evidence="1" id="KW-0175">Coiled coil</keyword>
<evidence type="ECO:0000313" key="4">
    <source>
        <dbReference type="Proteomes" id="UP000789508"/>
    </source>
</evidence>
<sequence length="127" mass="15293">EHRHTVDRLKKAENVIEKYRKKLDEAADLRRTLKALEQDNRQLVERNQVVEDEYRKVAAYKSLMENYKKQIDALQVEKAELITQNNKLEYENKHMRTKIEAHEIAQSRDMESIRLLEDRVRELEMGD</sequence>
<name>A0A9N9JED4_9GLOM</name>
<dbReference type="GO" id="GO:0031122">
    <property type="term" value="P:cytoplasmic microtubule organization"/>
    <property type="evidence" value="ECO:0007669"/>
    <property type="project" value="InterPro"/>
</dbReference>
<dbReference type="InterPro" id="IPR008636">
    <property type="entry name" value="Hook_C"/>
</dbReference>
<dbReference type="Pfam" id="PF05622">
    <property type="entry name" value="HOOK"/>
    <property type="match status" value="1"/>
</dbReference>
<organism evidence="3 4">
    <name type="scientific">Ambispora leptoticha</name>
    <dbReference type="NCBI Taxonomy" id="144679"/>
    <lineage>
        <taxon>Eukaryota</taxon>
        <taxon>Fungi</taxon>
        <taxon>Fungi incertae sedis</taxon>
        <taxon>Mucoromycota</taxon>
        <taxon>Glomeromycotina</taxon>
        <taxon>Glomeromycetes</taxon>
        <taxon>Archaeosporales</taxon>
        <taxon>Ambisporaceae</taxon>
        <taxon>Ambispora</taxon>
    </lineage>
</organism>
<feature type="non-terminal residue" evidence="3">
    <location>
        <position position="1"/>
    </location>
</feature>
<dbReference type="Proteomes" id="UP000789508">
    <property type="component" value="Unassembled WGS sequence"/>
</dbReference>
<feature type="non-terminal residue" evidence="3">
    <location>
        <position position="127"/>
    </location>
</feature>
<protein>
    <submittedName>
        <fullName evidence="3">38_t:CDS:1</fullName>
    </submittedName>
</protein>
<evidence type="ECO:0000259" key="2">
    <source>
        <dbReference type="Pfam" id="PF05622"/>
    </source>
</evidence>
<dbReference type="OrthoDB" id="49395at2759"/>
<comment type="caution">
    <text evidence="3">The sequence shown here is derived from an EMBL/GenBank/DDBJ whole genome shotgun (WGS) entry which is preliminary data.</text>
</comment>
<proteinExistence type="predicted"/>
<dbReference type="AlphaFoldDB" id="A0A9N9JED4"/>